<dbReference type="Pfam" id="PF13411">
    <property type="entry name" value="MerR_1"/>
    <property type="match status" value="1"/>
</dbReference>
<sequence length="133" mass="15710">MLKLLEVNFRFEVKIMKSISEIAAQHHLTASAIRYYESEGLITIQRNRIGNRLFDSKSEERIRALSYLHQAGLSLSEMKDYISHLADHDYEVELLQASRQRLENKITQLNRTLQFLDYKIEYHKNNPKITNSK</sequence>
<dbReference type="InterPro" id="IPR009061">
    <property type="entry name" value="DNA-bd_dom_put_sf"/>
</dbReference>
<dbReference type="EMBL" id="AYYH01000058">
    <property type="protein sequence ID" value="KRN08665.1"/>
    <property type="molecule type" value="Genomic_DNA"/>
</dbReference>
<gene>
    <name evidence="4" type="ORF">FD00_GL001989</name>
</gene>
<dbReference type="PATRIC" id="fig|1046596.6.peg.2085"/>
<dbReference type="PROSITE" id="PS50937">
    <property type="entry name" value="HTH_MERR_2"/>
    <property type="match status" value="1"/>
</dbReference>
<accession>A0A0R2DXU1</accession>
<evidence type="ECO:0000256" key="1">
    <source>
        <dbReference type="ARBA" id="ARBA00023125"/>
    </source>
</evidence>
<dbReference type="PANTHER" id="PTHR30204:SF98">
    <property type="entry name" value="HTH-TYPE TRANSCRIPTIONAL REGULATOR ADHR"/>
    <property type="match status" value="1"/>
</dbReference>
<evidence type="ECO:0000256" key="2">
    <source>
        <dbReference type="SAM" id="Coils"/>
    </source>
</evidence>
<dbReference type="GO" id="GO:0003700">
    <property type="term" value="F:DNA-binding transcription factor activity"/>
    <property type="evidence" value="ECO:0007669"/>
    <property type="project" value="InterPro"/>
</dbReference>
<evidence type="ECO:0000259" key="3">
    <source>
        <dbReference type="PROSITE" id="PS50937"/>
    </source>
</evidence>
<evidence type="ECO:0000313" key="5">
    <source>
        <dbReference type="Proteomes" id="UP000050898"/>
    </source>
</evidence>
<dbReference type="SMART" id="SM00422">
    <property type="entry name" value="HTH_MERR"/>
    <property type="match status" value="1"/>
</dbReference>
<protein>
    <submittedName>
        <fullName evidence="4">Transcriptional regulator</fullName>
    </submittedName>
</protein>
<dbReference type="PANTHER" id="PTHR30204">
    <property type="entry name" value="REDOX-CYCLING DRUG-SENSING TRANSCRIPTIONAL ACTIVATOR SOXR"/>
    <property type="match status" value="1"/>
</dbReference>
<keyword evidence="5" id="KW-1185">Reference proteome</keyword>
<dbReference type="AlphaFoldDB" id="A0A0R2DXU1"/>
<comment type="caution">
    <text evidence="4">The sequence shown here is derived from an EMBL/GenBank/DDBJ whole genome shotgun (WGS) entry which is preliminary data.</text>
</comment>
<organism evidence="4 5">
    <name type="scientific">Liquorilactobacillus mali KCTC 3596 = DSM 20444</name>
    <dbReference type="NCBI Taxonomy" id="1046596"/>
    <lineage>
        <taxon>Bacteria</taxon>
        <taxon>Bacillati</taxon>
        <taxon>Bacillota</taxon>
        <taxon>Bacilli</taxon>
        <taxon>Lactobacillales</taxon>
        <taxon>Lactobacillaceae</taxon>
        <taxon>Liquorilactobacillus</taxon>
    </lineage>
</organism>
<dbReference type="InterPro" id="IPR047057">
    <property type="entry name" value="MerR_fam"/>
</dbReference>
<feature type="domain" description="HTH merR-type" evidence="3">
    <location>
        <begin position="16"/>
        <end position="84"/>
    </location>
</feature>
<feature type="coiled-coil region" evidence="2">
    <location>
        <begin position="85"/>
        <end position="119"/>
    </location>
</feature>
<dbReference type="GO" id="GO:0003677">
    <property type="term" value="F:DNA binding"/>
    <property type="evidence" value="ECO:0007669"/>
    <property type="project" value="UniProtKB-KW"/>
</dbReference>
<evidence type="ECO:0000313" key="4">
    <source>
        <dbReference type="EMBL" id="KRN08665.1"/>
    </source>
</evidence>
<dbReference type="SUPFAM" id="SSF46955">
    <property type="entry name" value="Putative DNA-binding domain"/>
    <property type="match status" value="1"/>
</dbReference>
<dbReference type="Proteomes" id="UP000050898">
    <property type="component" value="Unassembled WGS sequence"/>
</dbReference>
<keyword evidence="1" id="KW-0238">DNA-binding</keyword>
<dbReference type="Gene3D" id="1.10.1660.10">
    <property type="match status" value="1"/>
</dbReference>
<proteinExistence type="predicted"/>
<name>A0A0R2DXU1_9LACO</name>
<dbReference type="InterPro" id="IPR000551">
    <property type="entry name" value="MerR-type_HTH_dom"/>
</dbReference>
<reference evidence="4 5" key="1">
    <citation type="journal article" date="2015" name="Genome Announc.">
        <title>Expanding the biotechnology potential of lactobacilli through comparative genomics of 213 strains and associated genera.</title>
        <authorList>
            <person name="Sun Z."/>
            <person name="Harris H.M."/>
            <person name="McCann A."/>
            <person name="Guo C."/>
            <person name="Argimon S."/>
            <person name="Zhang W."/>
            <person name="Yang X."/>
            <person name="Jeffery I.B."/>
            <person name="Cooney J.C."/>
            <person name="Kagawa T.F."/>
            <person name="Liu W."/>
            <person name="Song Y."/>
            <person name="Salvetti E."/>
            <person name="Wrobel A."/>
            <person name="Rasinkangas P."/>
            <person name="Parkhill J."/>
            <person name="Rea M.C."/>
            <person name="O'Sullivan O."/>
            <person name="Ritari J."/>
            <person name="Douillard F.P."/>
            <person name="Paul Ross R."/>
            <person name="Yang R."/>
            <person name="Briner A.E."/>
            <person name="Felis G.E."/>
            <person name="de Vos W.M."/>
            <person name="Barrangou R."/>
            <person name="Klaenhammer T.R."/>
            <person name="Caufield P.W."/>
            <person name="Cui Y."/>
            <person name="Zhang H."/>
            <person name="O'Toole P.W."/>
        </authorList>
    </citation>
    <scope>NUCLEOTIDE SEQUENCE [LARGE SCALE GENOMIC DNA]</scope>
    <source>
        <strain evidence="4 5">DSM 20444</strain>
    </source>
</reference>
<keyword evidence="2" id="KW-0175">Coiled coil</keyword>